<reference evidence="2" key="1">
    <citation type="submission" date="2016-10" db="EMBL/GenBank/DDBJ databases">
        <authorList>
            <person name="Varghese N."/>
            <person name="Submissions S."/>
        </authorList>
    </citation>
    <scope>NUCLEOTIDE SEQUENCE [LARGE SCALE GENOMIC DNA]</scope>
    <source>
        <strain evidence="2">DSM 26348</strain>
    </source>
</reference>
<evidence type="ECO:0000313" key="2">
    <source>
        <dbReference type="Proteomes" id="UP000199518"/>
    </source>
</evidence>
<evidence type="ECO:0000313" key="1">
    <source>
        <dbReference type="EMBL" id="SFI81647.1"/>
    </source>
</evidence>
<sequence length="170" mass="19007">MPMDSISKFPSSVRSRKTIEEWQKPNSVIQFLRQGNVRAAVRGSNCQYAIRNAPSMENPSLITARRKGAVRTVFSNGFVAGIFPSSDEPEFFCIQGRLWRMPARHTAHQTGGHQQHDSQFQTPAGLHVLLARSERVRGMVRMGRFCLPMSTNQISSSSTVLMSKKAIDAE</sequence>
<dbReference type="AlphaFoldDB" id="A0A1I3LA86"/>
<proteinExistence type="predicted"/>
<protein>
    <submittedName>
        <fullName evidence="1">Uncharacterized protein</fullName>
    </submittedName>
</protein>
<keyword evidence="2" id="KW-1185">Reference proteome</keyword>
<dbReference type="EMBL" id="FOQD01000012">
    <property type="protein sequence ID" value="SFI81647.1"/>
    <property type="molecule type" value="Genomic_DNA"/>
</dbReference>
<organism evidence="1 2">
    <name type="scientific">Planctomicrobium piriforme</name>
    <dbReference type="NCBI Taxonomy" id="1576369"/>
    <lineage>
        <taxon>Bacteria</taxon>
        <taxon>Pseudomonadati</taxon>
        <taxon>Planctomycetota</taxon>
        <taxon>Planctomycetia</taxon>
        <taxon>Planctomycetales</taxon>
        <taxon>Planctomycetaceae</taxon>
        <taxon>Planctomicrobium</taxon>
    </lineage>
</organism>
<dbReference type="Proteomes" id="UP000199518">
    <property type="component" value="Unassembled WGS sequence"/>
</dbReference>
<gene>
    <name evidence="1" type="ORF">SAMN05421753_112193</name>
</gene>
<name>A0A1I3LA86_9PLAN</name>
<accession>A0A1I3LA86</accession>